<feature type="non-terminal residue" evidence="2">
    <location>
        <position position="251"/>
    </location>
</feature>
<comment type="caution">
    <text evidence="2">The sequence shown here is derived from an EMBL/GenBank/DDBJ whole genome shotgun (WGS) entry which is preliminary data.</text>
</comment>
<sequence>MTIKKFGFNNEKYLKEQSKSILDRAAQFGNKLYIEFGGKLIYDYHASRVLPGFDPNVKMRLLKRLEDKIEVIICIYSGDIERRKIRADFGITYDTDAMKLIDDLRDGGIKVCAVVVTRYNGQQIVKQFMNKLEQRNIKVYMHHSIKGYPTNIDLIVSEEGYGANQYIETSKPIIIVSAPGPGSGKMATCLSQIYHEHTRGIEAGYAKFETFPIWNLPLKHPVNMAYESATADLGDFNQVDPFHLETYNITA</sequence>
<organism evidence="2">
    <name type="scientific">marine sediment metagenome</name>
    <dbReference type="NCBI Taxonomy" id="412755"/>
    <lineage>
        <taxon>unclassified sequences</taxon>
        <taxon>metagenomes</taxon>
        <taxon>ecological metagenomes</taxon>
    </lineage>
</organism>
<evidence type="ECO:0000259" key="1">
    <source>
        <dbReference type="Pfam" id="PF08903"/>
    </source>
</evidence>
<proteinExistence type="predicted"/>
<dbReference type="Gene3D" id="3.10.630.10">
    <property type="entry name" value="dip2346 domain like"/>
    <property type="match status" value="1"/>
</dbReference>
<reference evidence="2" key="1">
    <citation type="journal article" date="2014" name="Front. Microbiol.">
        <title>High frequency of phylogenetically diverse reductive dehalogenase-homologous genes in deep subseafloor sedimentary metagenomes.</title>
        <authorList>
            <person name="Kawai M."/>
            <person name="Futagami T."/>
            <person name="Toyoda A."/>
            <person name="Takaki Y."/>
            <person name="Nishi S."/>
            <person name="Hori S."/>
            <person name="Arai W."/>
            <person name="Tsubouchi T."/>
            <person name="Morono Y."/>
            <person name="Uchiyama I."/>
            <person name="Ito T."/>
            <person name="Fujiyama A."/>
            <person name="Inagaki F."/>
            <person name="Takami H."/>
        </authorList>
    </citation>
    <scope>NUCLEOTIDE SEQUENCE</scope>
    <source>
        <strain evidence="2">Expedition CK06-06</strain>
    </source>
</reference>
<gene>
    <name evidence="2" type="ORF">S12H4_03623</name>
</gene>
<protein>
    <recommendedName>
        <fullName evidence="1">DUF1846 domain-containing protein</fullName>
    </recommendedName>
</protein>
<accession>X1QTA3</accession>
<feature type="domain" description="DUF1846" evidence="1">
    <location>
        <begin position="7"/>
        <end position="250"/>
    </location>
</feature>
<evidence type="ECO:0000313" key="2">
    <source>
        <dbReference type="EMBL" id="GAI71827.1"/>
    </source>
</evidence>
<dbReference type="InterPro" id="IPR048496">
    <property type="entry name" value="DUF1846_N"/>
</dbReference>
<dbReference type="EMBL" id="BARW01001041">
    <property type="protein sequence ID" value="GAI71827.1"/>
    <property type="molecule type" value="Genomic_DNA"/>
</dbReference>
<dbReference type="Pfam" id="PF08903">
    <property type="entry name" value="DUF1846"/>
    <property type="match status" value="1"/>
</dbReference>
<dbReference type="AlphaFoldDB" id="X1QTA3"/>
<name>X1QTA3_9ZZZZ</name>